<evidence type="ECO:0000313" key="1">
    <source>
        <dbReference type="EMBL" id="KYO42846.1"/>
    </source>
</evidence>
<dbReference type="EMBL" id="AKHW03001345">
    <property type="protein sequence ID" value="KYO42846.1"/>
    <property type="molecule type" value="Genomic_DNA"/>
</dbReference>
<dbReference type="Proteomes" id="UP000050525">
    <property type="component" value="Unassembled WGS sequence"/>
</dbReference>
<organism evidence="1 2">
    <name type="scientific">Alligator mississippiensis</name>
    <name type="common">American alligator</name>
    <dbReference type="NCBI Taxonomy" id="8496"/>
    <lineage>
        <taxon>Eukaryota</taxon>
        <taxon>Metazoa</taxon>
        <taxon>Chordata</taxon>
        <taxon>Craniata</taxon>
        <taxon>Vertebrata</taxon>
        <taxon>Euteleostomi</taxon>
        <taxon>Archelosauria</taxon>
        <taxon>Archosauria</taxon>
        <taxon>Crocodylia</taxon>
        <taxon>Alligatoridae</taxon>
        <taxon>Alligatorinae</taxon>
        <taxon>Alligator</taxon>
    </lineage>
</organism>
<gene>
    <name evidence="1" type="ORF">Y1Q_0016085</name>
</gene>
<reference evidence="1 2" key="1">
    <citation type="journal article" date="2012" name="Genome Biol.">
        <title>Sequencing three crocodilian genomes to illuminate the evolution of archosaurs and amniotes.</title>
        <authorList>
            <person name="St John J.A."/>
            <person name="Braun E.L."/>
            <person name="Isberg S.R."/>
            <person name="Miles L.G."/>
            <person name="Chong A.Y."/>
            <person name="Gongora J."/>
            <person name="Dalzell P."/>
            <person name="Moran C."/>
            <person name="Bed'hom B."/>
            <person name="Abzhanov A."/>
            <person name="Burgess S.C."/>
            <person name="Cooksey A.M."/>
            <person name="Castoe T.A."/>
            <person name="Crawford N.G."/>
            <person name="Densmore L.D."/>
            <person name="Drew J.C."/>
            <person name="Edwards S.V."/>
            <person name="Faircloth B.C."/>
            <person name="Fujita M.K."/>
            <person name="Greenwold M.J."/>
            <person name="Hoffmann F.G."/>
            <person name="Howard J.M."/>
            <person name="Iguchi T."/>
            <person name="Janes D.E."/>
            <person name="Khan S.Y."/>
            <person name="Kohno S."/>
            <person name="de Koning A.J."/>
            <person name="Lance S.L."/>
            <person name="McCarthy F.M."/>
            <person name="McCormack J.E."/>
            <person name="Merchant M.E."/>
            <person name="Peterson D.G."/>
            <person name="Pollock D.D."/>
            <person name="Pourmand N."/>
            <person name="Raney B.J."/>
            <person name="Roessler K.A."/>
            <person name="Sanford J.R."/>
            <person name="Sawyer R.H."/>
            <person name="Schmidt C.J."/>
            <person name="Triplett E.W."/>
            <person name="Tuberville T.D."/>
            <person name="Venegas-Anaya M."/>
            <person name="Howard J.T."/>
            <person name="Jarvis E.D."/>
            <person name="Guillette L.J.Jr."/>
            <person name="Glenn T.C."/>
            <person name="Green R.E."/>
            <person name="Ray D.A."/>
        </authorList>
    </citation>
    <scope>NUCLEOTIDE SEQUENCE [LARGE SCALE GENOMIC DNA]</scope>
    <source>
        <strain evidence="1">KSC_2009_1</strain>
    </source>
</reference>
<sequence>MLLLLLIEHQNTVMSHPITPEKRVVMAIMKLATHTNLRFIGNQFGMAAAWLDWWYVSFGPCAFLHNLQLEINRHTIAEASLSRRLDHMVA</sequence>
<evidence type="ECO:0000313" key="2">
    <source>
        <dbReference type="Proteomes" id="UP000050525"/>
    </source>
</evidence>
<name>A0A151P168_ALLMI</name>
<proteinExistence type="predicted"/>
<keyword evidence="2" id="KW-1185">Reference proteome</keyword>
<accession>A0A151P168</accession>
<protein>
    <recommendedName>
        <fullName evidence="3">DDE Tnp4 domain-containing protein</fullName>
    </recommendedName>
</protein>
<comment type="caution">
    <text evidence="1">The sequence shown here is derived from an EMBL/GenBank/DDBJ whole genome shotgun (WGS) entry which is preliminary data.</text>
</comment>
<evidence type="ECO:0008006" key="3">
    <source>
        <dbReference type="Google" id="ProtNLM"/>
    </source>
</evidence>
<dbReference type="AlphaFoldDB" id="A0A151P168"/>